<sequence length="166" mass="18178">MVAGRASVHSVADREPGSGRGWRPGASSSHPGDRQWRRAGRRADRVVSQGADLDKAAGWSMGQGLSRLDAIRRIGVVEQTYYRWRKQYGGMGVDQLKELKRLQHPEARRTCCIGSASAAGEANISGTGNAEIRDGVTLMIQQAFDGFIRDMLPTQVRAIVNDRWGS</sequence>
<dbReference type="InterPro" id="IPR009057">
    <property type="entry name" value="Homeodomain-like_sf"/>
</dbReference>
<dbReference type="Proteomes" id="UP000249922">
    <property type="component" value="Chromosome"/>
</dbReference>
<organism evidence="2 3">
    <name type="scientific">Paracoccus mutanolyticus</name>
    <dbReference type="NCBI Taxonomy" id="1499308"/>
    <lineage>
        <taxon>Bacteria</taxon>
        <taxon>Pseudomonadati</taxon>
        <taxon>Pseudomonadota</taxon>
        <taxon>Alphaproteobacteria</taxon>
        <taxon>Rhodobacterales</taxon>
        <taxon>Paracoccaceae</taxon>
        <taxon>Paracoccus</taxon>
    </lineage>
</organism>
<evidence type="ECO:0000256" key="1">
    <source>
        <dbReference type="SAM" id="MobiDB-lite"/>
    </source>
</evidence>
<proteinExistence type="predicted"/>
<accession>A0ABM6WPN2</accession>
<evidence type="ECO:0008006" key="4">
    <source>
        <dbReference type="Google" id="ProtNLM"/>
    </source>
</evidence>
<name>A0ABM6WPN2_9RHOB</name>
<keyword evidence="3" id="KW-1185">Reference proteome</keyword>
<evidence type="ECO:0000313" key="2">
    <source>
        <dbReference type="EMBL" id="AWX92609.1"/>
    </source>
</evidence>
<dbReference type="InterPro" id="IPR002514">
    <property type="entry name" value="Transposase_8"/>
</dbReference>
<feature type="region of interest" description="Disordered" evidence="1">
    <location>
        <begin position="1"/>
        <end position="47"/>
    </location>
</feature>
<protein>
    <recommendedName>
        <fullName evidence="4">Transposase</fullName>
    </recommendedName>
</protein>
<reference evidence="2 3" key="1">
    <citation type="submission" date="2018-06" db="EMBL/GenBank/DDBJ databases">
        <title>Complete genome sequence of Paracoccus mutanolyticus strain RSP-02 isolated from cellulosic waste.</title>
        <authorList>
            <person name="Amrutha R.N."/>
            <person name="Shrivastav A."/>
            <person name="Buddana S.K."/>
            <person name="Deshpande U."/>
            <person name="Prakasham R.S."/>
        </authorList>
    </citation>
    <scope>NUCLEOTIDE SEQUENCE [LARGE SCALE GENOMIC DNA]</scope>
    <source>
        <strain evidence="2 3">RSP-02</strain>
    </source>
</reference>
<gene>
    <name evidence="2" type="ORF">DPM13_03630</name>
</gene>
<evidence type="ECO:0000313" key="3">
    <source>
        <dbReference type="Proteomes" id="UP000249922"/>
    </source>
</evidence>
<dbReference type="Pfam" id="PF01527">
    <property type="entry name" value="HTH_Tnp_1"/>
    <property type="match status" value="1"/>
</dbReference>
<dbReference type="EMBL" id="CP030239">
    <property type="protein sequence ID" value="AWX92609.1"/>
    <property type="molecule type" value="Genomic_DNA"/>
</dbReference>
<dbReference type="SUPFAM" id="SSF46689">
    <property type="entry name" value="Homeodomain-like"/>
    <property type="match status" value="1"/>
</dbReference>
<feature type="compositionally biased region" description="Basic and acidic residues" evidence="1">
    <location>
        <begin position="31"/>
        <end position="45"/>
    </location>
</feature>